<feature type="domain" description="RdRp catalytic" evidence="39">
    <location>
        <begin position="1895"/>
        <end position="2012"/>
    </location>
</feature>
<dbReference type="PROSITE" id="PS51218">
    <property type="entry name" value="SF3_HELICASE_2"/>
    <property type="match status" value="1"/>
</dbReference>
<evidence type="ECO:0000256" key="34">
    <source>
        <dbReference type="ARBA" id="ARBA00023303"/>
    </source>
</evidence>
<organism evidence="42 43">
    <name type="scientific">cosavirus D1</name>
    <dbReference type="NCBI Taxonomy" id="586468"/>
    <lineage>
        <taxon>Viruses</taxon>
        <taxon>Riboviria</taxon>
        <taxon>Orthornavirae</taxon>
        <taxon>Pisuviricota</taxon>
        <taxon>Pisoniviricetes</taxon>
        <taxon>Picornavirales</taxon>
        <taxon>Picornaviridae</taxon>
        <taxon>Caphthovirinae</taxon>
        <taxon>Cosavirus</taxon>
        <taxon>Cosavirus depakis</taxon>
        <taxon>Cosavirus D</taxon>
    </lineage>
</organism>
<keyword evidence="17" id="KW-1143">T=pseudo3 icosahedral capsid protein</keyword>
<dbReference type="PRINTS" id="PR00918">
    <property type="entry name" value="CALICVIRUSNS"/>
</dbReference>
<evidence type="ECO:0000256" key="16">
    <source>
        <dbReference type="ARBA" id="ARBA00022695"/>
    </source>
</evidence>
<dbReference type="InterPro" id="IPR033703">
    <property type="entry name" value="Rhv-like"/>
</dbReference>
<dbReference type="GO" id="GO:0015267">
    <property type="term" value="F:channel activity"/>
    <property type="evidence" value="ECO:0007669"/>
    <property type="project" value="UniProtKB-KW"/>
</dbReference>
<dbReference type="GO" id="GO:0034220">
    <property type="term" value="P:monoatomic ion transmembrane transport"/>
    <property type="evidence" value="ECO:0007669"/>
    <property type="project" value="UniProtKB-KW"/>
</dbReference>
<keyword evidence="31" id="KW-1035">Host cytoplasm</keyword>
<evidence type="ECO:0000256" key="22">
    <source>
        <dbReference type="ARBA" id="ARBA00022806"/>
    </source>
</evidence>
<dbReference type="Gene3D" id="2.40.10.10">
    <property type="entry name" value="Trypsin-like serine proteases"/>
    <property type="match status" value="1"/>
</dbReference>
<dbReference type="InterPro" id="IPR043502">
    <property type="entry name" value="DNA/RNA_pol_sf"/>
</dbReference>
<evidence type="ECO:0000256" key="32">
    <source>
        <dbReference type="ARBA" id="ARBA00023288"/>
    </source>
</evidence>
<keyword evidence="10" id="KW-0597">Phosphoprotein</keyword>
<accession>B8XTQ4</accession>
<evidence type="ECO:0000256" key="3">
    <source>
        <dbReference type="ARBA" id="ARBA00004307"/>
    </source>
</evidence>
<keyword evidence="34" id="KW-0407">Ion channel</keyword>
<name>B8XTQ4_9PICO</name>
<comment type="function">
    <text evidence="1">VP0 precursor is a component of immature procapsids.</text>
</comment>
<dbReference type="SUPFAM" id="SSF56672">
    <property type="entry name" value="DNA/RNA polymerases"/>
    <property type="match status" value="1"/>
</dbReference>
<evidence type="ECO:0000256" key="17">
    <source>
        <dbReference type="ARBA" id="ARBA00022706"/>
    </source>
</evidence>
<keyword evidence="11" id="KW-0167">Capsid protein</keyword>
<evidence type="ECO:0000256" key="6">
    <source>
        <dbReference type="ARBA" id="ARBA00022448"/>
    </source>
</evidence>
<evidence type="ECO:0000256" key="14">
    <source>
        <dbReference type="ARBA" id="ARBA00022670"/>
    </source>
</evidence>
<dbReference type="EMBL" id="FJ438908">
    <property type="protein sequence ID" value="ACL15191.1"/>
    <property type="molecule type" value="Genomic_RNA"/>
</dbReference>
<evidence type="ECO:0000256" key="29">
    <source>
        <dbReference type="ARBA" id="ARBA00023065"/>
    </source>
</evidence>
<keyword evidence="14" id="KW-0645">Protease</keyword>
<evidence type="ECO:0000256" key="19">
    <source>
        <dbReference type="ARBA" id="ARBA00022741"/>
    </source>
</evidence>
<sequence>MGANNSKESVSSNGNQGTIVNNFYANSYYASIDASASSVGGDTPAENGTVSGILGSFASAFTSAALLAKPKVENDTNMEDRVITLKAGNTIVNSQASEGVLHGYGIGTNTQRPSSCGDDPSIATHCIERGFTINLADWDKSKESWQALVYRLSDHLKDDTVGNMFSKTLGTHAYTKCGYRVSLQINTSPFHSGLIGLFLVPECCIPASLNMDWIDLKTQLPLLTSSSHYQGLGLSTGQGTISEKGSIDAAGTIPQQLFIYPHQLINPKDTNIASVEVPYVNCAPTSDPMIHNIWTALVVVIAPLQSNASASPTVAMSMTVTPVGAVFNGLRHPAPNVQTAIPVRMTQNSGQFSTTLPARMEPCYGLTPNPTRDFLPPVVEDLLSIAKVPCFLLADEDTTKQKPYFLISNASSTQTAVFEMNVILSEYALQRTFVSMFGKFFCNYRGSIQITAWAAVTAMTRGKLLFSYTPPGAGKPQNIKQAMMGTYTIWDLGLQSTLNFTIPYISSVDFRINSRAVASALNADGWLTIWILNPITYPPQTPPQQAILLMASAGSDFSYRLPINPPFVQGDIHDNAEKGLTETTDATQFCGAAVGYTTNHSNCEFFFDRYRFVGFIDAVRNNKRSVISVFDSNNKVKRIAELFKEPNKPGNYFTLSPNPAISTTPMSAYIVIDHPSSTSSPYTQYAIATTGDPFFLRSCPFTYFHCDLEVTIKPENAVSGVWRATWYPPGSDLKEDEVVPSFRTTGESGNMSLTVNNRERSTIYNTYPTFYSRDGQCVSFNIPYTSPLSVIPTRFDGYPDYSRTVGAYGVAPANHFGTLTVAANDEGYKFFVYVRYKNFKGYVPKTLPPQPLFLKNSRSLTNETIIARPYIRESSNVSRLKLLLSGDIETNPGPNHSKFQVQGSMSDFLNVARKPETLDNVTRLLTTLNNLMNKWNNVKHMCTDSYFLRDILCLLVKLTSLSYLVAGQGPSAYLAASAVLIADGISFLDWYEKIKRFLGSRFRVPPPIFTLAQGPDLRDLVTFFNAARGAQWMVDSIRGLISWIKQWLELEEANEAVQFERLLIESPKHCKAINDYNVGKSFIRPENSFDFMEKLVDSATKLGKVNIAGYFRSFTSVDTDTARMEPVVLVLRGKPGAGKSAAATIITAAVSKILTGTQSVYSLSPDTEHMDGYHGQFAMIMDDLGQNPDGEDFRTFCQMISVAQYRPSMADLKDKGILFKSQFIVATTNLPEFRPLTVSDRGAVDRRITFDIGVTPGTAVTKNGKLDLAMALKPDGEGEFPYSCDCQILHTTGLALQNLRTGKTMNIKELVDLIVKKIKSKRTTSGMLEGLVVQSPKIVGYTKDDEGVVIVDCLEDWHRIRDKKRKQQALEMVAEEMQIQHDKHSQTISLIKQFLSGLGVVAAVGAAFAAGKVLKNMMTSDRAQDEPDSESQEKTEEKQKAEGPYNGPTKKELKTLKLKAQGPLLDLEKKVLANVQPFILRVAGRDYIQSCLFVGKRVFLVNKHAIDSVEQKFQVAGKTYDLDDVDVAILDTEYGLTDVAAVKLNTGPEWKNLSKLFVSLDTTLHPGTRITILSNDQLNMVREGSFLRNEDDIPTNIGPIPFVMLYKASSYFGMCGSAVVTRIGDCPGILGLHCAGGGGVCVASRVTKRMVETVLKYFYPPQVQGQIINTENGPRVHVPRQSKLKRTNAVYPATPKYGPAVLSKNDPRLDPDVDFDKVIFSKHVANVVIDEDTSFWNALKMSAQIYAEKFKGVDFSPLTVEEAILGIPGLDRMDPNTASGLPYTKTRRQMIDFQEGKILDPELQSRLDTWLSNKQPEMLYQTFLKDEIRPIEKVKAGKTRIIDVTPLDHVLAFRIVLGRFMAHFHNNYGFNLGSAVGCDPDVAWANFGFALSSKKYQYDFDYSNFDASHSESIFELLKQFVFTKDNGFDHRCSLMIDSLVTSTHCYEQQRMTIRGGLPSGTSGTSVINTIINNIIFKAALYHTYSNFEWDDVQMLAYGDDIVAASDCLLDLDRVKDFMAHIGYKITPADKGEKFIPKCMQNIQFLKRSFRKVAGVWAPIMDLENLQAMLSWYKPGTLQEKLDSVARLAHFCGEKDYDKLFETFVKDGFQIKPWKQLHFEWLNRFTE</sequence>
<dbReference type="InterPro" id="IPR014759">
    <property type="entry name" value="Helicase_SF3_ssRNA_vir"/>
</dbReference>
<evidence type="ECO:0000256" key="8">
    <source>
        <dbReference type="ARBA" id="ARBA00022488"/>
    </source>
</evidence>
<evidence type="ECO:0000256" key="26">
    <source>
        <dbReference type="ARBA" id="ARBA00022870"/>
    </source>
</evidence>
<keyword evidence="12" id="KW-1048">Host nucleus</keyword>
<evidence type="ECO:0000256" key="12">
    <source>
        <dbReference type="ARBA" id="ARBA00022562"/>
    </source>
</evidence>
<keyword evidence="24" id="KW-0067">ATP-binding</keyword>
<evidence type="ECO:0000259" key="39">
    <source>
        <dbReference type="PROSITE" id="PS50507"/>
    </source>
</evidence>
<evidence type="ECO:0000259" key="40">
    <source>
        <dbReference type="PROSITE" id="PS51218"/>
    </source>
</evidence>
<evidence type="ECO:0000256" key="30">
    <source>
        <dbReference type="ARBA" id="ARBA00023136"/>
    </source>
</evidence>
<dbReference type="GO" id="GO:0044162">
    <property type="term" value="C:host cell cytoplasmic vesicle membrane"/>
    <property type="evidence" value="ECO:0007669"/>
    <property type="project" value="UniProtKB-SubCell"/>
</dbReference>
<dbReference type="GO" id="GO:0006508">
    <property type="term" value="P:proteolysis"/>
    <property type="evidence" value="ECO:0007669"/>
    <property type="project" value="UniProtKB-KW"/>
</dbReference>
<dbReference type="InterPro" id="IPR009003">
    <property type="entry name" value="Peptidase_S1_PA"/>
</dbReference>
<dbReference type="InterPro" id="IPR044067">
    <property type="entry name" value="PCV_3C_PRO"/>
</dbReference>
<evidence type="ECO:0000256" key="20">
    <source>
        <dbReference type="ARBA" id="ARBA00022801"/>
    </source>
</evidence>
<protein>
    <recommendedName>
        <fullName evidence="5">Genome polyprotein</fullName>
    </recommendedName>
</protein>
<evidence type="ECO:0000256" key="37">
    <source>
        <dbReference type="ARBA" id="ARBA00047984"/>
    </source>
</evidence>
<dbReference type="Gene3D" id="1.20.960.20">
    <property type="match status" value="1"/>
</dbReference>
<feature type="domain" description="SF3 helicase" evidence="40">
    <location>
        <begin position="1102"/>
        <end position="1267"/>
    </location>
</feature>
<keyword evidence="6" id="KW-0813">Transport</keyword>
<comment type="subcellular location">
    <subcellularLocation>
        <location evidence="2">Host cytoplasmic vesicle membrane</location>
        <topology evidence="2">Peripheral membrane protein</topology>
        <orientation evidence="2">Cytoplasmic side</orientation>
    </subcellularLocation>
    <subcellularLocation>
        <location evidence="3">Host nucleus</location>
        <location evidence="3">Host nucleolus</location>
    </subcellularLocation>
    <subcellularLocation>
        <location evidence="4">Virion</location>
    </subcellularLocation>
</comment>
<keyword evidence="13" id="KW-0945">Host-virus interaction</keyword>
<feature type="domain" description="Peptidase C3" evidence="41">
    <location>
        <begin position="1462"/>
        <end position="1651"/>
    </location>
</feature>
<evidence type="ECO:0000256" key="15">
    <source>
        <dbReference type="ARBA" id="ARBA00022679"/>
    </source>
</evidence>
<evidence type="ECO:0000256" key="1">
    <source>
        <dbReference type="ARBA" id="ARBA00002982"/>
    </source>
</evidence>
<dbReference type="CDD" id="cd23226">
    <property type="entry name" value="Cosavirus_RdRp"/>
    <property type="match status" value="1"/>
</dbReference>
<keyword evidence="22" id="KW-0347">Helicase</keyword>
<evidence type="ECO:0000256" key="36">
    <source>
        <dbReference type="ARBA" id="ARBA00045446"/>
    </source>
</evidence>
<dbReference type="GO" id="GO:0003968">
    <property type="term" value="F:RNA-directed RNA polymerase activity"/>
    <property type="evidence" value="ECO:0007669"/>
    <property type="project" value="UniProtKB-KW"/>
</dbReference>
<evidence type="ECO:0000256" key="18">
    <source>
        <dbReference type="ARBA" id="ARBA00022707"/>
    </source>
</evidence>
<dbReference type="Pfam" id="PF22663">
    <property type="entry name" value="Rhv_5"/>
    <property type="match status" value="1"/>
</dbReference>
<evidence type="ECO:0000256" key="27">
    <source>
        <dbReference type="ARBA" id="ARBA00022953"/>
    </source>
</evidence>
<dbReference type="PROSITE" id="PS50507">
    <property type="entry name" value="RDRP_SSRNA_POS"/>
    <property type="match status" value="1"/>
</dbReference>
<keyword evidence="33" id="KW-1160">Virus entry into host cell</keyword>
<keyword evidence="26" id="KW-1043">Host membrane</keyword>
<dbReference type="GO" id="GO:0019062">
    <property type="term" value="P:virion attachment to host cell"/>
    <property type="evidence" value="ECO:0007669"/>
    <property type="project" value="UniProtKB-KW"/>
</dbReference>
<dbReference type="CDD" id="cd00205">
    <property type="entry name" value="rhv_like"/>
    <property type="match status" value="2"/>
</dbReference>
<evidence type="ECO:0000256" key="5">
    <source>
        <dbReference type="ARBA" id="ARBA00020107"/>
    </source>
</evidence>
<dbReference type="InterPro" id="IPR001676">
    <property type="entry name" value="Picornavirus_capsid"/>
</dbReference>
<evidence type="ECO:0000256" key="4">
    <source>
        <dbReference type="ARBA" id="ARBA00004328"/>
    </source>
</evidence>
<dbReference type="GO" id="GO:0039694">
    <property type="term" value="P:viral RNA genome replication"/>
    <property type="evidence" value="ECO:0007669"/>
    <property type="project" value="InterPro"/>
</dbReference>
<keyword evidence="25" id="KW-0946">Virion</keyword>
<dbReference type="GO" id="GO:0003724">
    <property type="term" value="F:RNA helicase activity"/>
    <property type="evidence" value="ECO:0007669"/>
    <property type="project" value="InterPro"/>
</dbReference>
<dbReference type="SUPFAM" id="SSF52540">
    <property type="entry name" value="P-loop containing nucleoside triphosphate hydrolases"/>
    <property type="match status" value="1"/>
</dbReference>
<keyword evidence="32" id="KW-0449">Lipoprotein</keyword>
<feature type="compositionally biased region" description="Basic and acidic residues" evidence="38">
    <location>
        <begin position="1431"/>
        <end position="1441"/>
    </location>
</feature>
<keyword evidence="18" id="KW-0519">Myristate</keyword>
<dbReference type="InterPro" id="IPR027417">
    <property type="entry name" value="P-loop_NTPase"/>
</dbReference>
<evidence type="ECO:0000256" key="9">
    <source>
        <dbReference type="ARBA" id="ARBA00022520"/>
    </source>
</evidence>
<dbReference type="SUPFAM" id="SSF88633">
    <property type="entry name" value="Positive stranded ssRNA viruses"/>
    <property type="match status" value="2"/>
</dbReference>
<dbReference type="InterPro" id="IPR000605">
    <property type="entry name" value="Helicase_SF3_ssDNA/RNA_vir"/>
</dbReference>
<comment type="catalytic activity">
    <reaction evidence="37">
        <text>ATP + H2O = ADP + phosphate + H(+)</text>
        <dbReference type="Rhea" id="RHEA:13065"/>
        <dbReference type="ChEBI" id="CHEBI:15377"/>
        <dbReference type="ChEBI" id="CHEBI:15378"/>
        <dbReference type="ChEBI" id="CHEBI:30616"/>
        <dbReference type="ChEBI" id="CHEBI:43474"/>
        <dbReference type="ChEBI" id="CHEBI:456216"/>
        <dbReference type="EC" id="3.6.4.13"/>
    </reaction>
</comment>
<keyword evidence="8" id="KW-1036">Host cytoplasmic vesicle</keyword>
<evidence type="ECO:0000313" key="43">
    <source>
        <dbReference type="Proteomes" id="UP000202506"/>
    </source>
</evidence>
<dbReference type="GO" id="GO:0004197">
    <property type="term" value="F:cysteine-type endopeptidase activity"/>
    <property type="evidence" value="ECO:0007669"/>
    <property type="project" value="InterPro"/>
</dbReference>
<keyword evidence="29" id="KW-0406">Ion transport</keyword>
<dbReference type="InterPro" id="IPR059138">
    <property type="entry name" value="Pico_VP1"/>
</dbReference>
<dbReference type="InterPro" id="IPR007094">
    <property type="entry name" value="RNA-dir_pol_PSvirus"/>
</dbReference>
<evidence type="ECO:0000256" key="7">
    <source>
        <dbReference type="ARBA" id="ARBA00022484"/>
    </source>
</evidence>
<dbReference type="PROSITE" id="PS51874">
    <property type="entry name" value="PCV_3C_PRO"/>
    <property type="match status" value="1"/>
</dbReference>
<dbReference type="GO" id="GO:0006351">
    <property type="term" value="P:DNA-templated transcription"/>
    <property type="evidence" value="ECO:0007669"/>
    <property type="project" value="InterPro"/>
</dbReference>
<dbReference type="InterPro" id="IPR043128">
    <property type="entry name" value="Rev_trsase/Diguanyl_cyclase"/>
</dbReference>
<keyword evidence="30" id="KW-0472">Membrane</keyword>
<comment type="function">
    <text evidence="36">Replicates the genomic and antigenomic RNAs by recognizing replications specific signals. Performs VPg uridylylation.</text>
</comment>
<keyword evidence="19" id="KW-0547">Nucleotide-binding</keyword>
<keyword evidence="23" id="KW-0788">Thiol protease</keyword>
<evidence type="ECO:0000256" key="35">
    <source>
        <dbReference type="ARBA" id="ARBA00033716"/>
    </source>
</evidence>
<dbReference type="GO" id="GO:0046718">
    <property type="term" value="P:symbiont entry into host cell"/>
    <property type="evidence" value="ECO:0007669"/>
    <property type="project" value="UniProtKB-KW"/>
</dbReference>
<evidence type="ECO:0000256" key="38">
    <source>
        <dbReference type="SAM" id="MobiDB-lite"/>
    </source>
</evidence>
<evidence type="ECO:0000256" key="31">
    <source>
        <dbReference type="ARBA" id="ARBA00023200"/>
    </source>
</evidence>
<evidence type="ECO:0000256" key="25">
    <source>
        <dbReference type="ARBA" id="ARBA00022844"/>
    </source>
</evidence>
<dbReference type="InterPro" id="IPR000199">
    <property type="entry name" value="Peptidase_C3A/C3B_picornavir"/>
</dbReference>
<dbReference type="SUPFAM" id="SSF50494">
    <property type="entry name" value="Trypsin-like serine proteases"/>
    <property type="match status" value="1"/>
</dbReference>
<dbReference type="KEGG" id="vg:7986824"/>
<dbReference type="Pfam" id="PF00680">
    <property type="entry name" value="RdRP_1"/>
    <property type="match status" value="1"/>
</dbReference>
<dbReference type="InterPro" id="IPR037080">
    <property type="entry name" value="Capsid_VP4_sf_Picornavirus"/>
</dbReference>
<dbReference type="Gene3D" id="4.10.90.10">
    <property type="entry name" value="Capsid protein VP4 superfamily, Picornavirus"/>
    <property type="match status" value="1"/>
</dbReference>
<evidence type="ECO:0000256" key="33">
    <source>
        <dbReference type="ARBA" id="ARBA00023296"/>
    </source>
</evidence>
<evidence type="ECO:0000313" key="42">
    <source>
        <dbReference type="EMBL" id="ACL15191.1"/>
    </source>
</evidence>
<keyword evidence="15" id="KW-0808">Transferase</keyword>
<proteinExistence type="predicted"/>
<evidence type="ECO:0000256" key="24">
    <source>
        <dbReference type="ARBA" id="ARBA00022840"/>
    </source>
</evidence>
<comment type="function">
    <text evidence="35">Lies on the inner surface of the capsid shell. After binding to the host receptor, the capsid undergoes conformational changes. Capsid protein VP4 is released, capsid protein VP1 N-terminus is externalized, and together, they shape a pore in the host membrane through which the viral genome is translocated into the host cell cytoplasm. After genome has been released, the channel shrinks.</text>
</comment>
<keyword evidence="9" id="KW-0191">Covalent protein-RNA linkage</keyword>
<dbReference type="InterPro" id="IPR001205">
    <property type="entry name" value="RNA-dir_pol_C"/>
</dbReference>
<dbReference type="Pfam" id="PF00548">
    <property type="entry name" value="Peptidase_C3"/>
    <property type="match status" value="1"/>
</dbReference>
<dbReference type="GO" id="GO:0003723">
    <property type="term" value="F:RNA binding"/>
    <property type="evidence" value="ECO:0007669"/>
    <property type="project" value="InterPro"/>
</dbReference>
<keyword evidence="7" id="KW-0696">RNA-directed RNA polymerase</keyword>
<dbReference type="GO" id="GO:0005524">
    <property type="term" value="F:ATP binding"/>
    <property type="evidence" value="ECO:0007669"/>
    <property type="project" value="UniProtKB-KW"/>
</dbReference>
<dbReference type="Proteomes" id="UP000202506">
    <property type="component" value="Segment"/>
</dbReference>
<dbReference type="GO" id="GO:0039618">
    <property type="term" value="C:T=pseudo3 icosahedral viral capsid"/>
    <property type="evidence" value="ECO:0007669"/>
    <property type="project" value="UniProtKB-KW"/>
</dbReference>
<evidence type="ECO:0000256" key="13">
    <source>
        <dbReference type="ARBA" id="ARBA00022581"/>
    </source>
</evidence>
<evidence type="ECO:0000256" key="28">
    <source>
        <dbReference type="ARBA" id="ARBA00023039"/>
    </source>
</evidence>
<feature type="region of interest" description="Disordered" evidence="38">
    <location>
        <begin position="1419"/>
        <end position="1451"/>
    </location>
</feature>
<keyword evidence="27" id="KW-0693">Viral RNA replication</keyword>
<dbReference type="Gene3D" id="3.30.70.270">
    <property type="match status" value="2"/>
</dbReference>
<dbReference type="Pfam" id="PF00910">
    <property type="entry name" value="RNA_helicase"/>
    <property type="match status" value="1"/>
</dbReference>
<dbReference type="InterPro" id="IPR043504">
    <property type="entry name" value="Peptidase_S1_PA_chymotrypsin"/>
</dbReference>
<dbReference type="InterPro" id="IPR004004">
    <property type="entry name" value="Helic/Pol/Pept_Calicivir-typ"/>
</dbReference>
<reference evidence="42 43" key="1">
    <citation type="journal article" date="2008" name="Proc. Natl. Acad. Sci. U.S.A.">
        <title>A highly prevalent and genetically diversified Picornaviridae genus in South Asian children.</title>
        <authorList>
            <person name="Kapoor A."/>
            <person name="Victoria J."/>
            <person name="Simmonds P."/>
            <person name="Slikas E."/>
            <person name="Chieochansin T."/>
            <person name="Naeem A."/>
            <person name="Shaukat S."/>
            <person name="Sharif S."/>
            <person name="Alam M.M."/>
            <person name="Angez M."/>
            <person name="Wang C."/>
            <person name="Shafer R.W."/>
            <person name="Zaidi S."/>
            <person name="Delwart E."/>
        </authorList>
    </citation>
    <scope>NUCLEOTIDE SEQUENCE [LARGE SCALE GENOMIC DNA]</scope>
    <source>
        <strain evidence="42 43">HCoSV-D1</strain>
    </source>
</reference>
<evidence type="ECO:0000256" key="23">
    <source>
        <dbReference type="ARBA" id="ARBA00022807"/>
    </source>
</evidence>
<keyword evidence="20" id="KW-0378">Hydrolase</keyword>
<dbReference type="InterPro" id="IPR029053">
    <property type="entry name" value="Viral_coat"/>
</dbReference>
<keyword evidence="28" id="KW-1182">Viral ion channel</keyword>
<dbReference type="GO" id="GO:0005198">
    <property type="term" value="F:structural molecule activity"/>
    <property type="evidence" value="ECO:0007669"/>
    <property type="project" value="InterPro"/>
</dbReference>
<dbReference type="Pfam" id="PF00073">
    <property type="entry name" value="Rhv"/>
    <property type="match status" value="2"/>
</dbReference>
<dbReference type="GO" id="GO:0042025">
    <property type="term" value="C:host cell nucleus"/>
    <property type="evidence" value="ECO:0007669"/>
    <property type="project" value="UniProtKB-SubCell"/>
</dbReference>
<keyword evidence="21" id="KW-1161">Viral attachment to host cell</keyword>
<evidence type="ECO:0000256" key="10">
    <source>
        <dbReference type="ARBA" id="ARBA00022553"/>
    </source>
</evidence>
<evidence type="ECO:0000256" key="2">
    <source>
        <dbReference type="ARBA" id="ARBA00004295"/>
    </source>
</evidence>
<keyword evidence="16" id="KW-0548">Nucleotidyltransferase</keyword>
<dbReference type="Gene3D" id="2.60.120.20">
    <property type="match status" value="3"/>
</dbReference>
<evidence type="ECO:0000259" key="41">
    <source>
        <dbReference type="PROSITE" id="PS51874"/>
    </source>
</evidence>
<evidence type="ECO:0000256" key="21">
    <source>
        <dbReference type="ARBA" id="ARBA00022804"/>
    </source>
</evidence>
<keyword evidence="43" id="KW-1185">Reference proteome</keyword>
<evidence type="ECO:0000256" key="11">
    <source>
        <dbReference type="ARBA" id="ARBA00022561"/>
    </source>
</evidence>